<gene>
    <name evidence="1" type="ORF">CURHAP_LOCUS34414</name>
</gene>
<sequence>MDPTALSHIIRGIGLWLAYLRSCITCVMSSKRLYAWQESDAPASNGSVCTGDVQCSVQKLDSRRSTWAVMIVDHYYNNISMFFSHRGRSQQHANAVSYVRLNVLVTNY</sequence>
<dbReference type="EMBL" id="CAEKDK010000005">
    <property type="protein sequence ID" value="CAB4281355.1"/>
    <property type="molecule type" value="Genomic_DNA"/>
</dbReference>
<name>A0A6J5V1T8_PRUAR</name>
<evidence type="ECO:0000313" key="1">
    <source>
        <dbReference type="EMBL" id="CAB4281355.1"/>
    </source>
</evidence>
<dbReference type="Proteomes" id="UP000507222">
    <property type="component" value="Unassembled WGS sequence"/>
</dbReference>
<evidence type="ECO:0000313" key="2">
    <source>
        <dbReference type="Proteomes" id="UP000507222"/>
    </source>
</evidence>
<accession>A0A6J5V1T8</accession>
<reference evidence="1 2" key="1">
    <citation type="submission" date="2020-05" db="EMBL/GenBank/DDBJ databases">
        <authorList>
            <person name="Campoy J."/>
            <person name="Schneeberger K."/>
            <person name="Spophaly S."/>
        </authorList>
    </citation>
    <scope>NUCLEOTIDE SEQUENCE [LARGE SCALE GENOMIC DNA]</scope>
    <source>
        <strain evidence="1">PruArmRojPasFocal</strain>
    </source>
</reference>
<proteinExistence type="predicted"/>
<dbReference type="AlphaFoldDB" id="A0A6J5V1T8"/>
<organism evidence="1 2">
    <name type="scientific">Prunus armeniaca</name>
    <name type="common">Apricot</name>
    <name type="synonym">Armeniaca vulgaris</name>
    <dbReference type="NCBI Taxonomy" id="36596"/>
    <lineage>
        <taxon>Eukaryota</taxon>
        <taxon>Viridiplantae</taxon>
        <taxon>Streptophyta</taxon>
        <taxon>Embryophyta</taxon>
        <taxon>Tracheophyta</taxon>
        <taxon>Spermatophyta</taxon>
        <taxon>Magnoliopsida</taxon>
        <taxon>eudicotyledons</taxon>
        <taxon>Gunneridae</taxon>
        <taxon>Pentapetalae</taxon>
        <taxon>rosids</taxon>
        <taxon>fabids</taxon>
        <taxon>Rosales</taxon>
        <taxon>Rosaceae</taxon>
        <taxon>Amygdaloideae</taxon>
        <taxon>Amygdaleae</taxon>
        <taxon>Prunus</taxon>
    </lineage>
</organism>
<protein>
    <submittedName>
        <fullName evidence="1">Uncharacterized protein</fullName>
    </submittedName>
</protein>